<organism evidence="5">
    <name type="scientific">marine metagenome</name>
    <dbReference type="NCBI Taxonomy" id="408172"/>
    <lineage>
        <taxon>unclassified sequences</taxon>
        <taxon>metagenomes</taxon>
        <taxon>ecological metagenomes</taxon>
    </lineage>
</organism>
<protein>
    <recommendedName>
        <fullName evidence="6">Peptidase M24 domain-containing protein</fullName>
    </recommendedName>
</protein>
<gene>
    <name evidence="5" type="ORF">METZ01_LOCUS44146</name>
</gene>
<dbReference type="GO" id="GO:0046872">
    <property type="term" value="F:metal ion binding"/>
    <property type="evidence" value="ECO:0007669"/>
    <property type="project" value="UniProtKB-KW"/>
</dbReference>
<proteinExistence type="predicted"/>
<sequence length="398" mass="42833">MMLAPSENLQARIVQVRRSLCEASLDVLIVQHPANVRYLTNFDGSSAVLVLGQNECIFITDGRYDAAARDLLSSSFIDENIELKLVTRSYDEAITEALRDVSAVRIGFESAHCSHQRFQSLTVALDESTGSNTKQNAGNDNCPLLIPTNRLVERVRMIKDAFEISVIRRAATLLSEVAKNVLCDLVMGRSERETAHHIDKRIHDIGFECPAFDTIVASGPNSAFPHARPSDRRIGADDLVLLDFGGVYEGYCVDLSRTISIGNPSAELRRLHCAVVEAQAAAIAKVSPGCLASEVDTAARDVLIHYGLGSAFLHGTGHGLGLEVHEEPRVGRKGSDQAAALASGLDGCLEIGMVLTVEPGAYLPGLGGARIEDDVLVTSTGCELLTDVDRKLCKAVVD</sequence>
<dbReference type="SUPFAM" id="SSF55920">
    <property type="entry name" value="Creatinase/aminopeptidase"/>
    <property type="match status" value="1"/>
</dbReference>
<evidence type="ECO:0000256" key="2">
    <source>
        <dbReference type="ARBA" id="ARBA00022801"/>
    </source>
</evidence>
<dbReference type="SUPFAM" id="SSF53092">
    <property type="entry name" value="Creatinase/prolidase N-terminal domain"/>
    <property type="match status" value="1"/>
</dbReference>
<dbReference type="InterPro" id="IPR029149">
    <property type="entry name" value="Creatin/AminoP/Spt16_N"/>
</dbReference>
<dbReference type="EMBL" id="UINC01001963">
    <property type="protein sequence ID" value="SUZ91292.1"/>
    <property type="molecule type" value="Genomic_DNA"/>
</dbReference>
<evidence type="ECO:0008006" key="6">
    <source>
        <dbReference type="Google" id="ProtNLM"/>
    </source>
</evidence>
<reference evidence="5" key="1">
    <citation type="submission" date="2018-05" db="EMBL/GenBank/DDBJ databases">
        <authorList>
            <person name="Lanie J.A."/>
            <person name="Ng W.-L."/>
            <person name="Kazmierczak K.M."/>
            <person name="Andrzejewski T.M."/>
            <person name="Davidsen T.M."/>
            <person name="Wayne K.J."/>
            <person name="Tettelin H."/>
            <person name="Glass J.I."/>
            <person name="Rusch D."/>
            <person name="Podicherti R."/>
            <person name="Tsui H.-C.T."/>
            <person name="Winkler M.E."/>
        </authorList>
    </citation>
    <scope>NUCLEOTIDE SEQUENCE</scope>
</reference>
<dbReference type="Pfam" id="PF01321">
    <property type="entry name" value="Creatinase_N"/>
    <property type="match status" value="1"/>
</dbReference>
<dbReference type="AlphaFoldDB" id="A0A381RHK0"/>
<evidence type="ECO:0000259" key="3">
    <source>
        <dbReference type="Pfam" id="PF00557"/>
    </source>
</evidence>
<dbReference type="Gene3D" id="3.90.230.10">
    <property type="entry name" value="Creatinase/methionine aminopeptidase superfamily"/>
    <property type="match status" value="1"/>
</dbReference>
<feature type="domain" description="Creatinase N-terminal" evidence="4">
    <location>
        <begin position="12"/>
        <end position="128"/>
    </location>
</feature>
<evidence type="ECO:0000256" key="1">
    <source>
        <dbReference type="ARBA" id="ARBA00022723"/>
    </source>
</evidence>
<feature type="domain" description="Peptidase M24" evidence="3">
    <location>
        <begin position="167"/>
        <end position="378"/>
    </location>
</feature>
<keyword evidence="2" id="KW-0378">Hydrolase</keyword>
<dbReference type="PANTHER" id="PTHR46112">
    <property type="entry name" value="AMINOPEPTIDASE"/>
    <property type="match status" value="1"/>
</dbReference>
<dbReference type="InterPro" id="IPR000994">
    <property type="entry name" value="Pept_M24"/>
</dbReference>
<dbReference type="Gene3D" id="3.40.350.10">
    <property type="entry name" value="Creatinase/prolidase N-terminal domain"/>
    <property type="match status" value="1"/>
</dbReference>
<dbReference type="PANTHER" id="PTHR46112:SF3">
    <property type="entry name" value="AMINOPEPTIDASE YPDF"/>
    <property type="match status" value="1"/>
</dbReference>
<dbReference type="InterPro" id="IPR036005">
    <property type="entry name" value="Creatinase/aminopeptidase-like"/>
</dbReference>
<evidence type="ECO:0000259" key="4">
    <source>
        <dbReference type="Pfam" id="PF01321"/>
    </source>
</evidence>
<dbReference type="GO" id="GO:0016787">
    <property type="term" value="F:hydrolase activity"/>
    <property type="evidence" value="ECO:0007669"/>
    <property type="project" value="UniProtKB-KW"/>
</dbReference>
<dbReference type="Pfam" id="PF00557">
    <property type="entry name" value="Peptidase_M24"/>
    <property type="match status" value="1"/>
</dbReference>
<accession>A0A381RHK0</accession>
<keyword evidence="1" id="KW-0479">Metal-binding</keyword>
<dbReference type="CDD" id="cd01092">
    <property type="entry name" value="APP-like"/>
    <property type="match status" value="1"/>
</dbReference>
<name>A0A381RHK0_9ZZZZ</name>
<dbReference type="PROSITE" id="PS00491">
    <property type="entry name" value="PROLINE_PEPTIDASE"/>
    <property type="match status" value="1"/>
</dbReference>
<evidence type="ECO:0000313" key="5">
    <source>
        <dbReference type="EMBL" id="SUZ91292.1"/>
    </source>
</evidence>
<dbReference type="InterPro" id="IPR000587">
    <property type="entry name" value="Creatinase_N"/>
</dbReference>
<dbReference type="InterPro" id="IPR050659">
    <property type="entry name" value="Peptidase_M24B"/>
</dbReference>
<dbReference type="InterPro" id="IPR001131">
    <property type="entry name" value="Peptidase_M24B_aminopep-P_CS"/>
</dbReference>